<dbReference type="EMBL" id="WUPT01000002">
    <property type="protein sequence ID" value="MXQ08159.1"/>
    <property type="molecule type" value="Genomic_DNA"/>
</dbReference>
<dbReference type="SUPFAM" id="SSF101801">
    <property type="entry name" value="Surface presentation of antigens (SPOA)"/>
    <property type="match status" value="1"/>
</dbReference>
<dbReference type="Gene3D" id="2.30.330.10">
    <property type="entry name" value="SpoA-like"/>
    <property type="match status" value="1"/>
</dbReference>
<evidence type="ECO:0000313" key="10">
    <source>
        <dbReference type="Proteomes" id="UP000480350"/>
    </source>
</evidence>
<dbReference type="GO" id="GO:0003774">
    <property type="term" value="F:cytoskeletal motor activity"/>
    <property type="evidence" value="ECO:0007669"/>
    <property type="project" value="InterPro"/>
</dbReference>
<evidence type="ECO:0000256" key="7">
    <source>
        <dbReference type="ARBA" id="ARBA00023136"/>
    </source>
</evidence>
<proteinExistence type="inferred from homology"/>
<reference evidence="9 10" key="2">
    <citation type="submission" date="2020-03" db="EMBL/GenBank/DDBJ databases">
        <title>Kangsaoukella pontilimi gen. nov., sp. nov., a new member of the family Rhodobacteraceae isolated from a tidal mudflat.</title>
        <authorList>
            <person name="Kim I.S."/>
        </authorList>
    </citation>
    <scope>NUCLEOTIDE SEQUENCE [LARGE SCALE GENOMIC DNA]</scope>
    <source>
        <strain evidence="9 10">GH1-50</strain>
    </source>
</reference>
<keyword evidence="6" id="KW-0283">Flagellar rotation</keyword>
<accession>A0A7C9NEG7</accession>
<evidence type="ECO:0000256" key="4">
    <source>
        <dbReference type="ARBA" id="ARBA00022475"/>
    </source>
</evidence>
<dbReference type="InterPro" id="IPR036429">
    <property type="entry name" value="SpoA-like_sf"/>
</dbReference>
<comment type="caution">
    <text evidence="9">The sequence shown here is derived from an EMBL/GenBank/DDBJ whole genome shotgun (WGS) entry which is preliminary data.</text>
</comment>
<reference evidence="9 10" key="1">
    <citation type="submission" date="2019-12" db="EMBL/GenBank/DDBJ databases">
        <authorList>
            <person name="Lee S.D."/>
        </authorList>
    </citation>
    <scope>NUCLEOTIDE SEQUENCE [LARGE SCALE GENOMIC DNA]</scope>
    <source>
        <strain evidence="9 10">GH1-50</strain>
    </source>
</reference>
<dbReference type="Pfam" id="PF01052">
    <property type="entry name" value="FliMN_C"/>
    <property type="match status" value="1"/>
</dbReference>
<dbReference type="InterPro" id="IPR001543">
    <property type="entry name" value="FliN-like_C"/>
</dbReference>
<evidence type="ECO:0000313" key="9">
    <source>
        <dbReference type="EMBL" id="MXQ08159.1"/>
    </source>
</evidence>
<organism evidence="9 10">
    <name type="scientific">Kangsaoukella pontilimi</name>
    <dbReference type="NCBI Taxonomy" id="2691042"/>
    <lineage>
        <taxon>Bacteria</taxon>
        <taxon>Pseudomonadati</taxon>
        <taxon>Pseudomonadota</taxon>
        <taxon>Alphaproteobacteria</taxon>
        <taxon>Rhodobacterales</taxon>
        <taxon>Paracoccaceae</taxon>
        <taxon>Kangsaoukella</taxon>
    </lineage>
</organism>
<sequence>MSDESNQTEGPIAGISDVPVTLTVSVGRARPTVGELLSLTADDIFTLDKSLDDPVDLYVGDHLVGRGVLEELDEPGSGRLGIRITEIAPIKDLV</sequence>
<evidence type="ECO:0000259" key="8">
    <source>
        <dbReference type="Pfam" id="PF01052"/>
    </source>
</evidence>
<dbReference type="PRINTS" id="PR00956">
    <property type="entry name" value="FLGMOTORFLIN"/>
</dbReference>
<dbReference type="RefSeq" id="WP_160764101.1">
    <property type="nucleotide sequence ID" value="NZ_WUPT01000002.1"/>
</dbReference>
<gene>
    <name evidence="9" type="ORF">GQ651_09925</name>
</gene>
<comment type="similarity">
    <text evidence="2">Belongs to the FliN/MopA/SpaO family.</text>
</comment>
<dbReference type="GO" id="GO:0071973">
    <property type="term" value="P:bacterial-type flagellum-dependent cell motility"/>
    <property type="evidence" value="ECO:0007669"/>
    <property type="project" value="InterPro"/>
</dbReference>
<dbReference type="GO" id="GO:0006935">
    <property type="term" value="P:chemotaxis"/>
    <property type="evidence" value="ECO:0007669"/>
    <property type="project" value="UniProtKB-KW"/>
</dbReference>
<feature type="domain" description="Flagellar motor switch protein FliN-like C-terminal" evidence="8">
    <location>
        <begin position="15"/>
        <end position="87"/>
    </location>
</feature>
<dbReference type="GO" id="GO:0005886">
    <property type="term" value="C:plasma membrane"/>
    <property type="evidence" value="ECO:0007669"/>
    <property type="project" value="UniProtKB-SubCell"/>
</dbReference>
<protein>
    <recommendedName>
        <fullName evidence="3">Flagellar motor switch protein FliN</fullName>
    </recommendedName>
</protein>
<keyword evidence="4" id="KW-1003">Cell membrane</keyword>
<dbReference type="GO" id="GO:0009425">
    <property type="term" value="C:bacterial-type flagellum basal body"/>
    <property type="evidence" value="ECO:0007669"/>
    <property type="project" value="InterPro"/>
</dbReference>
<dbReference type="PANTHER" id="PTHR43484:SF1">
    <property type="entry name" value="FLAGELLAR MOTOR SWITCH PROTEIN FLIN"/>
    <property type="match status" value="1"/>
</dbReference>
<evidence type="ECO:0000256" key="3">
    <source>
        <dbReference type="ARBA" id="ARBA00021897"/>
    </source>
</evidence>
<keyword evidence="7" id="KW-0472">Membrane</keyword>
<comment type="subcellular location">
    <subcellularLocation>
        <location evidence="1">Cell membrane</location>
        <topology evidence="1">Peripheral membrane protein</topology>
        <orientation evidence="1">Cytoplasmic side</orientation>
    </subcellularLocation>
</comment>
<dbReference type="InterPro" id="IPR051469">
    <property type="entry name" value="FliN/MopA/SpaO"/>
</dbReference>
<dbReference type="PANTHER" id="PTHR43484">
    <property type="match status" value="1"/>
</dbReference>
<name>A0A7C9NEG7_9RHOB</name>
<evidence type="ECO:0000256" key="5">
    <source>
        <dbReference type="ARBA" id="ARBA00022500"/>
    </source>
</evidence>
<keyword evidence="10" id="KW-1185">Reference proteome</keyword>
<dbReference type="Proteomes" id="UP000480350">
    <property type="component" value="Unassembled WGS sequence"/>
</dbReference>
<dbReference type="AlphaFoldDB" id="A0A7C9NEG7"/>
<evidence type="ECO:0000256" key="6">
    <source>
        <dbReference type="ARBA" id="ARBA00022779"/>
    </source>
</evidence>
<evidence type="ECO:0000256" key="1">
    <source>
        <dbReference type="ARBA" id="ARBA00004413"/>
    </source>
</evidence>
<dbReference type="InterPro" id="IPR001172">
    <property type="entry name" value="FliN_T3SS_HrcQb"/>
</dbReference>
<keyword evidence="5" id="KW-0145">Chemotaxis</keyword>
<evidence type="ECO:0000256" key="2">
    <source>
        <dbReference type="ARBA" id="ARBA00009226"/>
    </source>
</evidence>